<reference evidence="3" key="1">
    <citation type="submission" date="2020-05" db="EMBL/GenBank/DDBJ databases">
        <authorList>
            <person name="Chiriac C."/>
            <person name="Salcher M."/>
            <person name="Ghai R."/>
            <person name="Kavagutti S V."/>
        </authorList>
    </citation>
    <scope>NUCLEOTIDE SEQUENCE</scope>
</reference>
<evidence type="ECO:0000313" key="3">
    <source>
        <dbReference type="EMBL" id="CAB4215228.1"/>
    </source>
</evidence>
<evidence type="ECO:0000313" key="1">
    <source>
        <dbReference type="EMBL" id="CAB4184633.1"/>
    </source>
</evidence>
<gene>
    <name evidence="1" type="ORF">UFOVP1112_18</name>
    <name evidence="2" type="ORF">UFOVP1385_39</name>
    <name evidence="3" type="ORF">UFOVP1478_3</name>
</gene>
<evidence type="ECO:0000313" key="2">
    <source>
        <dbReference type="EMBL" id="CAB4204175.1"/>
    </source>
</evidence>
<sequence>MPYIPSQKLDAGLFIPTTDIYEIGILENIDPSSPQFKELIVRLSLNLNRISLALNLKESSYYVEEEFITSQLYFNPNSANTQDLRSGFRKIINIGALPAGVTNTNHDLVPTADWKFTKIYGAASDTVNLLYYPLPDVNLAVNVTATQVVINNTTGVVFTDAYVILEYVKN</sequence>
<protein>
    <submittedName>
        <fullName evidence="3">Uncharacterized protein</fullName>
    </submittedName>
</protein>
<organism evidence="3">
    <name type="scientific">uncultured Caudovirales phage</name>
    <dbReference type="NCBI Taxonomy" id="2100421"/>
    <lineage>
        <taxon>Viruses</taxon>
        <taxon>Duplodnaviria</taxon>
        <taxon>Heunggongvirae</taxon>
        <taxon>Uroviricota</taxon>
        <taxon>Caudoviricetes</taxon>
        <taxon>Peduoviridae</taxon>
        <taxon>Maltschvirus</taxon>
        <taxon>Maltschvirus maltsch</taxon>
    </lineage>
</organism>
<accession>A0A6J5SJW2</accession>
<proteinExistence type="predicted"/>
<dbReference type="EMBL" id="LR797335">
    <property type="protein sequence ID" value="CAB4204175.1"/>
    <property type="molecule type" value="Genomic_DNA"/>
</dbReference>
<dbReference type="EMBL" id="LR797425">
    <property type="protein sequence ID" value="CAB4215228.1"/>
    <property type="molecule type" value="Genomic_DNA"/>
</dbReference>
<name>A0A6J5SJW2_9CAUD</name>
<dbReference type="EMBL" id="LR797063">
    <property type="protein sequence ID" value="CAB4184633.1"/>
    <property type="molecule type" value="Genomic_DNA"/>
</dbReference>